<evidence type="ECO:0000313" key="2">
    <source>
        <dbReference type="Proteomes" id="UP000199452"/>
    </source>
</evidence>
<dbReference type="RefSeq" id="WP_092440571.1">
    <property type="nucleotide sequence ID" value="NZ_FMYP01000081.1"/>
</dbReference>
<organism evidence="1 2">
    <name type="scientific">Williamwhitmania taraxaci</name>
    <dbReference type="NCBI Taxonomy" id="1640674"/>
    <lineage>
        <taxon>Bacteria</taxon>
        <taxon>Pseudomonadati</taxon>
        <taxon>Bacteroidota</taxon>
        <taxon>Bacteroidia</taxon>
        <taxon>Bacteroidales</taxon>
        <taxon>Williamwhitmaniaceae</taxon>
        <taxon>Williamwhitmania</taxon>
    </lineage>
</organism>
<keyword evidence="2" id="KW-1185">Reference proteome</keyword>
<name>A0A1G6RUA8_9BACT</name>
<sequence length="78" mass="8753">MIIITGVPDYFMLLCCGYKVKADCANLFQAIDSLYSISQKPEYMQMASLINEIVDAQAQVIRSRITRAADKDDEAKSE</sequence>
<evidence type="ECO:0000313" key="1">
    <source>
        <dbReference type="EMBL" id="SDD08021.1"/>
    </source>
</evidence>
<gene>
    <name evidence="1" type="ORF">SAMN05216323_10811</name>
</gene>
<accession>A0A1G6RUA8</accession>
<dbReference type="EMBL" id="FMYP01000081">
    <property type="protein sequence ID" value="SDD08021.1"/>
    <property type="molecule type" value="Genomic_DNA"/>
</dbReference>
<dbReference type="Proteomes" id="UP000199452">
    <property type="component" value="Unassembled WGS sequence"/>
</dbReference>
<reference evidence="1 2" key="1">
    <citation type="submission" date="2016-09" db="EMBL/GenBank/DDBJ databases">
        <authorList>
            <person name="Capua I."/>
            <person name="De Benedictis P."/>
            <person name="Joannis T."/>
            <person name="Lombin L.H."/>
            <person name="Cattoli G."/>
        </authorList>
    </citation>
    <scope>NUCLEOTIDE SEQUENCE [LARGE SCALE GENOMIC DNA]</scope>
    <source>
        <strain evidence="1 2">A7P-90m</strain>
    </source>
</reference>
<proteinExistence type="predicted"/>
<dbReference type="AlphaFoldDB" id="A0A1G6RUA8"/>
<protein>
    <submittedName>
        <fullName evidence="1">Uncharacterized protein</fullName>
    </submittedName>
</protein>